<dbReference type="Gene3D" id="3.10.450.50">
    <property type="match status" value="1"/>
</dbReference>
<gene>
    <name evidence="1" type="ORF">C9J12_08060</name>
</gene>
<dbReference type="RefSeq" id="WP_107242224.1">
    <property type="nucleotide sequence ID" value="NZ_PYMJ01000006.1"/>
</dbReference>
<dbReference type="OrthoDB" id="118695at2"/>
<dbReference type="InterPro" id="IPR032710">
    <property type="entry name" value="NTF2-like_dom_sf"/>
</dbReference>
<accession>A0A2T3JK97</accession>
<dbReference type="SUPFAM" id="SSF54427">
    <property type="entry name" value="NTF2-like"/>
    <property type="match status" value="1"/>
</dbReference>
<protein>
    <recommendedName>
        <fullName evidence="3">SnoaL-like polyketide cyclase</fullName>
    </recommendedName>
</protein>
<name>A0A2T3JK97_9GAMM</name>
<evidence type="ECO:0008006" key="3">
    <source>
        <dbReference type="Google" id="ProtNLM"/>
    </source>
</evidence>
<dbReference type="EMBL" id="PYMJ01000006">
    <property type="protein sequence ID" value="PSU49435.1"/>
    <property type="molecule type" value="Genomic_DNA"/>
</dbReference>
<evidence type="ECO:0000313" key="2">
    <source>
        <dbReference type="Proteomes" id="UP000240987"/>
    </source>
</evidence>
<dbReference type="Pfam" id="PF07366">
    <property type="entry name" value="SnoaL"/>
    <property type="match status" value="1"/>
</dbReference>
<dbReference type="GO" id="GO:0030638">
    <property type="term" value="P:polyketide metabolic process"/>
    <property type="evidence" value="ECO:0007669"/>
    <property type="project" value="InterPro"/>
</dbReference>
<proteinExistence type="predicted"/>
<dbReference type="InterPro" id="IPR009959">
    <property type="entry name" value="Cyclase_SnoaL-like"/>
</dbReference>
<organism evidence="1 2">
    <name type="scientific">Photobacterium frigidiphilum</name>
    <dbReference type="NCBI Taxonomy" id="264736"/>
    <lineage>
        <taxon>Bacteria</taxon>
        <taxon>Pseudomonadati</taxon>
        <taxon>Pseudomonadota</taxon>
        <taxon>Gammaproteobacteria</taxon>
        <taxon>Vibrionales</taxon>
        <taxon>Vibrionaceae</taxon>
        <taxon>Photobacterium</taxon>
    </lineage>
</organism>
<sequence length="136" mass="15969">MNKEEWIKAWFHEVWGKGNAQLLAECATNPFNFHTSGGRSFSLTHEDYLSFVNIWQQRFNNVRFTISQVITEEHKTVALYQCEATYHGGWIKIPGKNQSVKMTGMVLFQMKDGLMTDCWLEDSSFDLYQQLTRYLE</sequence>
<comment type="caution">
    <text evidence="1">The sequence shown here is derived from an EMBL/GenBank/DDBJ whole genome shotgun (WGS) entry which is preliminary data.</text>
</comment>
<keyword evidence="2" id="KW-1185">Reference proteome</keyword>
<dbReference type="Proteomes" id="UP000240987">
    <property type="component" value="Unassembled WGS sequence"/>
</dbReference>
<reference evidence="1 2" key="1">
    <citation type="submission" date="2018-01" db="EMBL/GenBank/DDBJ databases">
        <title>Whole genome sequencing of Histamine producing bacteria.</title>
        <authorList>
            <person name="Butler K."/>
        </authorList>
    </citation>
    <scope>NUCLEOTIDE SEQUENCE [LARGE SCALE GENOMIC DNA]</scope>
    <source>
        <strain evidence="1 2">JCM 12947</strain>
    </source>
</reference>
<dbReference type="AlphaFoldDB" id="A0A2T3JK97"/>
<evidence type="ECO:0000313" key="1">
    <source>
        <dbReference type="EMBL" id="PSU49435.1"/>
    </source>
</evidence>